<proteinExistence type="predicted"/>
<accession>A0ACC0PG34</accession>
<dbReference type="Proteomes" id="UP001062846">
    <property type="component" value="Chromosome 3"/>
</dbReference>
<organism evidence="1 2">
    <name type="scientific">Rhododendron molle</name>
    <name type="common">Chinese azalea</name>
    <name type="synonym">Azalea mollis</name>
    <dbReference type="NCBI Taxonomy" id="49168"/>
    <lineage>
        <taxon>Eukaryota</taxon>
        <taxon>Viridiplantae</taxon>
        <taxon>Streptophyta</taxon>
        <taxon>Embryophyta</taxon>
        <taxon>Tracheophyta</taxon>
        <taxon>Spermatophyta</taxon>
        <taxon>Magnoliopsida</taxon>
        <taxon>eudicotyledons</taxon>
        <taxon>Gunneridae</taxon>
        <taxon>Pentapetalae</taxon>
        <taxon>asterids</taxon>
        <taxon>Ericales</taxon>
        <taxon>Ericaceae</taxon>
        <taxon>Ericoideae</taxon>
        <taxon>Rhodoreae</taxon>
        <taxon>Rhododendron</taxon>
    </lineage>
</organism>
<dbReference type="EMBL" id="CM046390">
    <property type="protein sequence ID" value="KAI8564134.1"/>
    <property type="molecule type" value="Genomic_DNA"/>
</dbReference>
<protein>
    <submittedName>
        <fullName evidence="1">Uncharacterized protein</fullName>
    </submittedName>
</protein>
<reference evidence="1" key="1">
    <citation type="submission" date="2022-02" db="EMBL/GenBank/DDBJ databases">
        <title>Plant Genome Project.</title>
        <authorList>
            <person name="Zhang R.-G."/>
        </authorList>
    </citation>
    <scope>NUCLEOTIDE SEQUENCE</scope>
    <source>
        <strain evidence="1">AT1</strain>
    </source>
</reference>
<comment type="caution">
    <text evidence="1">The sequence shown here is derived from an EMBL/GenBank/DDBJ whole genome shotgun (WGS) entry which is preliminary data.</text>
</comment>
<evidence type="ECO:0000313" key="1">
    <source>
        <dbReference type="EMBL" id="KAI8564134.1"/>
    </source>
</evidence>
<name>A0ACC0PG34_RHOML</name>
<keyword evidence="2" id="KW-1185">Reference proteome</keyword>
<gene>
    <name evidence="1" type="ORF">RHMOL_Rhmol03G0158300</name>
</gene>
<sequence>MHSVLHGTDVVRSAIRRFKSHLHPRCIEPFIAKMRFEPLDRRKDGICAVQNAVQHRLHNTLPQSVFLRFMQQIRLTKPMIHLET</sequence>
<evidence type="ECO:0000313" key="2">
    <source>
        <dbReference type="Proteomes" id="UP001062846"/>
    </source>
</evidence>